<feature type="transmembrane region" description="Helical" evidence="1">
    <location>
        <begin position="12"/>
        <end position="31"/>
    </location>
</feature>
<organism evidence="2">
    <name type="scientific">Rhizophora mucronata</name>
    <name type="common">Asiatic mangrove</name>
    <dbReference type="NCBI Taxonomy" id="61149"/>
    <lineage>
        <taxon>Eukaryota</taxon>
        <taxon>Viridiplantae</taxon>
        <taxon>Streptophyta</taxon>
        <taxon>Embryophyta</taxon>
        <taxon>Tracheophyta</taxon>
        <taxon>Spermatophyta</taxon>
        <taxon>Magnoliopsida</taxon>
        <taxon>eudicotyledons</taxon>
        <taxon>Gunneridae</taxon>
        <taxon>Pentapetalae</taxon>
        <taxon>rosids</taxon>
        <taxon>fabids</taxon>
        <taxon>Malpighiales</taxon>
        <taxon>Rhizophoraceae</taxon>
        <taxon>Rhizophora</taxon>
    </lineage>
</organism>
<name>A0A2P2NYH2_RHIMU</name>
<sequence>MLAFCGSIIELQLAIVMFSQGSGFISVFLSLKVL</sequence>
<accession>A0A2P2NYH2</accession>
<protein>
    <submittedName>
        <fullName evidence="2">Uncharacterized protein</fullName>
    </submittedName>
</protein>
<keyword evidence="1" id="KW-1133">Transmembrane helix</keyword>
<keyword evidence="1" id="KW-0472">Membrane</keyword>
<reference evidence="2" key="1">
    <citation type="submission" date="2018-02" db="EMBL/GenBank/DDBJ databases">
        <title>Rhizophora mucronata_Transcriptome.</title>
        <authorList>
            <person name="Meera S.P."/>
            <person name="Sreeshan A."/>
            <person name="Augustine A."/>
        </authorList>
    </citation>
    <scope>NUCLEOTIDE SEQUENCE</scope>
    <source>
        <tissue evidence="2">Leaf</tissue>
    </source>
</reference>
<evidence type="ECO:0000313" key="2">
    <source>
        <dbReference type="EMBL" id="MBX47459.1"/>
    </source>
</evidence>
<dbReference type="AlphaFoldDB" id="A0A2P2NYH2"/>
<proteinExistence type="predicted"/>
<dbReference type="EMBL" id="GGEC01066975">
    <property type="protein sequence ID" value="MBX47459.1"/>
    <property type="molecule type" value="Transcribed_RNA"/>
</dbReference>
<evidence type="ECO:0000256" key="1">
    <source>
        <dbReference type="SAM" id="Phobius"/>
    </source>
</evidence>
<keyword evidence="1" id="KW-0812">Transmembrane</keyword>